<dbReference type="EMBL" id="KN847524">
    <property type="protein sequence ID" value="KIV90473.1"/>
    <property type="molecule type" value="Genomic_DNA"/>
</dbReference>
<dbReference type="GO" id="GO:0005737">
    <property type="term" value="C:cytoplasm"/>
    <property type="evidence" value="ECO:0007669"/>
    <property type="project" value="TreeGrafter"/>
</dbReference>
<dbReference type="InterPro" id="IPR029055">
    <property type="entry name" value="Ntn_hydrolases_N"/>
</dbReference>
<dbReference type="SUPFAM" id="SSF56235">
    <property type="entry name" value="N-terminal nucleophile aminohydrolases (Ntn hydrolases)"/>
    <property type="match status" value="1"/>
</dbReference>
<sequence>MTSQRKRPLDSGPYRPTVILHGGAGALSRDNLPPALWAQYKASLLKYLTSTRDLLDAGAYALDAATHAVTLFEDDPLFNCGRGAVFTESGSIEMEASLMVTSIDPKGPPQGYVKRAAAVSLVKNTRHPILLAKQVLIASDDDEGLGGTAAMHTHLSGRQLEEWGWNEKGLERKPDHWFWTKKRWEEHRRGLSKSPSPDLYTYEDLLESVNAPQQNGEYKTVFSDIDLDVIGIPSQGTVGAVTLDSWGNLATATSTGGLTNKKAGRIGDTPTVGAGFWAESWDQHAESCFAHASPNSEISVLRQISETVLRNARAATECFDVWQNPLIKTHRPAELPPPYAFVTQQPAIIPRHMSFADQPGLALRRRAVAMSGTGNGDSFLRTNAVRTAASISRFSSNKYSLSHAVTSIAGPGGELQRSARERWGRTGEGQGGIIGIEIDQGLETHGARKTGKIVFDFNCGGLFRAYYQDNEKGQEVPRVGVFRDEY</sequence>
<evidence type="ECO:0008006" key="5">
    <source>
        <dbReference type="Google" id="ProtNLM"/>
    </source>
</evidence>
<dbReference type="PANTHER" id="PTHR10188">
    <property type="entry name" value="L-ASPARAGINASE"/>
    <property type="match status" value="1"/>
</dbReference>
<proteinExistence type="predicted"/>
<evidence type="ECO:0000256" key="1">
    <source>
        <dbReference type="PIRSR" id="PIRSR600246-1"/>
    </source>
</evidence>
<dbReference type="VEuPathDB" id="FungiDB:PV10_07779"/>
<dbReference type="CDD" id="cd04701">
    <property type="entry name" value="Asparaginase_2"/>
    <property type="match status" value="1"/>
</dbReference>
<dbReference type="GO" id="GO:0016787">
    <property type="term" value="F:hydrolase activity"/>
    <property type="evidence" value="ECO:0007669"/>
    <property type="project" value="InterPro"/>
</dbReference>
<dbReference type="RefSeq" id="XP_016222047.1">
    <property type="nucleotide sequence ID" value="XM_016372715.1"/>
</dbReference>
<dbReference type="STRING" id="212818.A0A0D1ZUL6"/>
<organism evidence="3 4">
    <name type="scientific">Exophiala mesophila</name>
    <name type="common">Black yeast-like fungus</name>
    <dbReference type="NCBI Taxonomy" id="212818"/>
    <lineage>
        <taxon>Eukaryota</taxon>
        <taxon>Fungi</taxon>
        <taxon>Dikarya</taxon>
        <taxon>Ascomycota</taxon>
        <taxon>Pezizomycotina</taxon>
        <taxon>Eurotiomycetes</taxon>
        <taxon>Chaetothyriomycetidae</taxon>
        <taxon>Chaetothyriales</taxon>
        <taxon>Herpotrichiellaceae</taxon>
        <taxon>Exophiala</taxon>
    </lineage>
</organism>
<keyword evidence="4" id="KW-1185">Reference proteome</keyword>
<dbReference type="InterPro" id="IPR000246">
    <property type="entry name" value="Peptidase_T2"/>
</dbReference>
<accession>A0A0D1ZUL6</accession>
<reference evidence="3 4" key="1">
    <citation type="submission" date="2015-01" db="EMBL/GenBank/DDBJ databases">
        <title>The Genome Sequence of Exophiala mesophila CBS40295.</title>
        <authorList>
            <consortium name="The Broad Institute Genomics Platform"/>
            <person name="Cuomo C."/>
            <person name="de Hoog S."/>
            <person name="Gorbushina A."/>
            <person name="Stielow B."/>
            <person name="Teixiera M."/>
            <person name="Abouelleil A."/>
            <person name="Chapman S.B."/>
            <person name="Priest M."/>
            <person name="Young S.K."/>
            <person name="Wortman J."/>
            <person name="Nusbaum C."/>
            <person name="Birren B."/>
        </authorList>
    </citation>
    <scope>NUCLEOTIDE SEQUENCE [LARGE SCALE GENOMIC DNA]</scope>
    <source>
        <strain evidence="3 4">CBS 40295</strain>
    </source>
</reference>
<feature type="site" description="Cleavage; by autolysis" evidence="2">
    <location>
        <begin position="236"/>
        <end position="237"/>
    </location>
</feature>
<dbReference type="HOGENOM" id="CLU_021603_1_0_1"/>
<dbReference type="OMA" id="VCLDRWG"/>
<dbReference type="Gene3D" id="3.60.20.30">
    <property type="entry name" value="(Glycosyl)asparaginase"/>
    <property type="match status" value="1"/>
</dbReference>
<protein>
    <recommendedName>
        <fullName evidence="5">Asparaginase</fullName>
    </recommendedName>
</protein>
<evidence type="ECO:0000256" key="2">
    <source>
        <dbReference type="PIRSR" id="PIRSR600246-3"/>
    </source>
</evidence>
<evidence type="ECO:0000313" key="4">
    <source>
        <dbReference type="Proteomes" id="UP000054302"/>
    </source>
</evidence>
<dbReference type="OrthoDB" id="2262349at2759"/>
<name>A0A0D1ZUL6_EXOME</name>
<dbReference type="Proteomes" id="UP000054302">
    <property type="component" value="Unassembled WGS sequence"/>
</dbReference>
<dbReference type="PANTHER" id="PTHR10188:SF43">
    <property type="entry name" value="ASPARAGINASE (EUROFUNG)"/>
    <property type="match status" value="1"/>
</dbReference>
<feature type="active site" description="Nucleophile" evidence="1">
    <location>
        <position position="237"/>
    </location>
</feature>
<gene>
    <name evidence="3" type="ORF">PV10_07779</name>
</gene>
<dbReference type="AlphaFoldDB" id="A0A0D1ZUL6"/>
<evidence type="ECO:0000313" key="3">
    <source>
        <dbReference type="EMBL" id="KIV90473.1"/>
    </source>
</evidence>
<dbReference type="Pfam" id="PF01112">
    <property type="entry name" value="Asparaginase_2"/>
    <property type="match status" value="1"/>
</dbReference>
<dbReference type="GeneID" id="27325624"/>